<protein>
    <submittedName>
        <fullName evidence="1">Cap</fullName>
    </submittedName>
</protein>
<sequence>MPRRSRRRYARGRPLKTVKYSNETMNFGGQKQYNTAENSPTLFAPIIAAVTTQGMRKCKNFTLHIETTSSVPIAFALIYLPQGQVPENQILNFGLQDAPSSIYEPNQNVILSGVVQANSPQLTFRTRLARNLNSGDSIYILYRQLLNVPAGGNYFIYCSLNYAITY</sequence>
<organism evidence="1">
    <name type="scientific">CRESS DNA virus</name>
    <dbReference type="NCBI Taxonomy" id="3138951"/>
    <lineage>
        <taxon>Viruses</taxon>
    </lineage>
</organism>
<proteinExistence type="predicted"/>
<accession>A0AAU8H6G6</accession>
<dbReference type="EMBL" id="PP728730">
    <property type="protein sequence ID" value="XCH56245.1"/>
    <property type="molecule type" value="Genomic_DNA"/>
</dbReference>
<name>A0AAU8H6G6_9VIRU</name>
<evidence type="ECO:0000313" key="1">
    <source>
        <dbReference type="EMBL" id="XCH56245.1"/>
    </source>
</evidence>
<reference evidence="1" key="1">
    <citation type="submission" date="2024-04" db="EMBL/GenBank/DDBJ databases">
        <authorList>
            <person name="He B."/>
            <person name="Yi L."/>
            <person name="Yan G."/>
            <person name="Tu C."/>
        </authorList>
    </citation>
    <scope>NUCLEOTIDE SEQUENCE</scope>
    <source>
        <strain evidence="1">XJ8C/CHN/2016</strain>
    </source>
</reference>